<organism evidence="2 3">
    <name type="scientific">Stachybotrys elegans</name>
    <dbReference type="NCBI Taxonomy" id="80388"/>
    <lineage>
        <taxon>Eukaryota</taxon>
        <taxon>Fungi</taxon>
        <taxon>Dikarya</taxon>
        <taxon>Ascomycota</taxon>
        <taxon>Pezizomycotina</taxon>
        <taxon>Sordariomycetes</taxon>
        <taxon>Hypocreomycetidae</taxon>
        <taxon>Hypocreales</taxon>
        <taxon>Stachybotryaceae</taxon>
        <taxon>Stachybotrys</taxon>
    </lineage>
</organism>
<feature type="compositionally biased region" description="Polar residues" evidence="1">
    <location>
        <begin position="17"/>
        <end position="26"/>
    </location>
</feature>
<name>A0A8K0SLL9_9HYPO</name>
<sequence>MESEGCRWTTDRDHHTITNGNSSSCIYQDHTPALPPPIRRDPADGRRPGRRRLKGEQKRSTRAEESQPCANDLQRRKRRDRKEKERERERPLLQSTCACCPISARSFNLGSCGSRLPPRRRTYVCERGSMGCLPACLLRLAPRFPHCPPPLDTRANAEGVEAWTLLKGGQRLSTKPGLATQFFSFARGFFPLHVQKKARSHHLILLAVEVAVPGYARVCPNSGDLTFDALSRMTEAAGW</sequence>
<gene>
    <name evidence="2" type="ORF">B0I35DRAFT_71147</name>
</gene>
<dbReference type="AlphaFoldDB" id="A0A8K0SLL9"/>
<dbReference type="Proteomes" id="UP000813444">
    <property type="component" value="Unassembled WGS sequence"/>
</dbReference>
<comment type="caution">
    <text evidence="2">The sequence shown here is derived from an EMBL/GenBank/DDBJ whole genome shotgun (WGS) entry which is preliminary data.</text>
</comment>
<evidence type="ECO:0000313" key="3">
    <source>
        <dbReference type="Proteomes" id="UP000813444"/>
    </source>
</evidence>
<evidence type="ECO:0000256" key="1">
    <source>
        <dbReference type="SAM" id="MobiDB-lite"/>
    </source>
</evidence>
<evidence type="ECO:0000313" key="2">
    <source>
        <dbReference type="EMBL" id="KAH7311714.1"/>
    </source>
</evidence>
<dbReference type="EMBL" id="JAGPNK010000011">
    <property type="protein sequence ID" value="KAH7311714.1"/>
    <property type="molecule type" value="Genomic_DNA"/>
</dbReference>
<feature type="compositionally biased region" description="Basic and acidic residues" evidence="1">
    <location>
        <begin position="54"/>
        <end position="65"/>
    </location>
</feature>
<feature type="compositionally biased region" description="Basic and acidic residues" evidence="1">
    <location>
        <begin position="38"/>
        <end position="47"/>
    </location>
</feature>
<feature type="region of interest" description="Disordered" evidence="1">
    <location>
        <begin position="1"/>
        <end position="89"/>
    </location>
</feature>
<reference evidence="2" key="1">
    <citation type="journal article" date="2021" name="Nat. Commun.">
        <title>Genetic determinants of endophytism in the Arabidopsis root mycobiome.</title>
        <authorList>
            <person name="Mesny F."/>
            <person name="Miyauchi S."/>
            <person name="Thiergart T."/>
            <person name="Pickel B."/>
            <person name="Atanasova L."/>
            <person name="Karlsson M."/>
            <person name="Huettel B."/>
            <person name="Barry K.W."/>
            <person name="Haridas S."/>
            <person name="Chen C."/>
            <person name="Bauer D."/>
            <person name="Andreopoulos W."/>
            <person name="Pangilinan J."/>
            <person name="LaButti K."/>
            <person name="Riley R."/>
            <person name="Lipzen A."/>
            <person name="Clum A."/>
            <person name="Drula E."/>
            <person name="Henrissat B."/>
            <person name="Kohler A."/>
            <person name="Grigoriev I.V."/>
            <person name="Martin F.M."/>
            <person name="Hacquard S."/>
        </authorList>
    </citation>
    <scope>NUCLEOTIDE SEQUENCE</scope>
    <source>
        <strain evidence="2">MPI-CAGE-CH-0235</strain>
    </source>
</reference>
<keyword evidence="3" id="KW-1185">Reference proteome</keyword>
<protein>
    <submittedName>
        <fullName evidence="2">Uncharacterized protein</fullName>
    </submittedName>
</protein>
<accession>A0A8K0SLL9</accession>
<proteinExistence type="predicted"/>